<dbReference type="GO" id="GO:0005737">
    <property type="term" value="C:cytoplasm"/>
    <property type="evidence" value="ECO:0007669"/>
    <property type="project" value="InterPro"/>
</dbReference>
<dbReference type="EMBL" id="JAAALK010000085">
    <property type="protein sequence ID" value="KAG8083189.1"/>
    <property type="molecule type" value="Genomic_DNA"/>
</dbReference>
<evidence type="ECO:0000313" key="4">
    <source>
        <dbReference type="Proteomes" id="UP000729402"/>
    </source>
</evidence>
<keyword evidence="4" id="KW-1185">Reference proteome</keyword>
<dbReference type="AlphaFoldDB" id="A0A8J5TAY6"/>
<organism evidence="3 4">
    <name type="scientific">Zizania palustris</name>
    <name type="common">Northern wild rice</name>
    <dbReference type="NCBI Taxonomy" id="103762"/>
    <lineage>
        <taxon>Eukaryota</taxon>
        <taxon>Viridiplantae</taxon>
        <taxon>Streptophyta</taxon>
        <taxon>Embryophyta</taxon>
        <taxon>Tracheophyta</taxon>
        <taxon>Spermatophyta</taxon>
        <taxon>Magnoliopsida</taxon>
        <taxon>Liliopsida</taxon>
        <taxon>Poales</taxon>
        <taxon>Poaceae</taxon>
        <taxon>BOP clade</taxon>
        <taxon>Oryzoideae</taxon>
        <taxon>Oryzeae</taxon>
        <taxon>Zizaniinae</taxon>
        <taxon>Zizania</taxon>
    </lineage>
</organism>
<proteinExistence type="predicted"/>
<evidence type="ECO:0000256" key="1">
    <source>
        <dbReference type="SAM" id="Phobius"/>
    </source>
</evidence>
<protein>
    <recommendedName>
        <fullName evidence="2">Seven-in-absentia protein TRAF-like domain-containing protein</fullName>
    </recommendedName>
</protein>
<reference evidence="3" key="1">
    <citation type="journal article" date="2021" name="bioRxiv">
        <title>Whole Genome Assembly and Annotation of Northern Wild Rice, Zizania palustris L., Supports a Whole Genome Duplication in the Zizania Genus.</title>
        <authorList>
            <person name="Haas M."/>
            <person name="Kono T."/>
            <person name="Macchietto M."/>
            <person name="Millas R."/>
            <person name="McGilp L."/>
            <person name="Shao M."/>
            <person name="Duquette J."/>
            <person name="Hirsch C.N."/>
            <person name="Kimball J."/>
        </authorList>
    </citation>
    <scope>NUCLEOTIDE SEQUENCE</scope>
    <source>
        <tissue evidence="3">Fresh leaf tissue</tissue>
    </source>
</reference>
<sequence>MKLIKLADRLHNMKVLDSLPKIKQKHWRYLLPCKSIGDLELERQLENFYLKYLYPEQYEELSSNLLEFYNRDMIATAIRRPEQALHNGLATKVYMFGKQMKDGKQIKKQKNRAKKIRVVKVLDLREMKKAGDRLISALSLLGMAPVYIAFLRFMGDDLEAKNYSYNLEVGGTGAR</sequence>
<keyword evidence="1" id="KW-1133">Transmembrane helix</keyword>
<feature type="domain" description="Seven-in-absentia protein TRAF-like" evidence="2">
    <location>
        <begin position="142"/>
        <end position="173"/>
    </location>
</feature>
<evidence type="ECO:0000313" key="3">
    <source>
        <dbReference type="EMBL" id="KAG8083189.1"/>
    </source>
</evidence>
<dbReference type="InterPro" id="IPR018121">
    <property type="entry name" value="7-in-absentia-prot_TRAF-dom"/>
</dbReference>
<feature type="transmembrane region" description="Helical" evidence="1">
    <location>
        <begin position="134"/>
        <end position="154"/>
    </location>
</feature>
<keyword evidence="1" id="KW-0472">Membrane</keyword>
<evidence type="ECO:0000259" key="2">
    <source>
        <dbReference type="Pfam" id="PF03145"/>
    </source>
</evidence>
<name>A0A8J5TAY6_ZIZPA</name>
<reference evidence="3" key="2">
    <citation type="submission" date="2021-02" db="EMBL/GenBank/DDBJ databases">
        <authorList>
            <person name="Kimball J.A."/>
            <person name="Haas M.W."/>
            <person name="Macchietto M."/>
            <person name="Kono T."/>
            <person name="Duquette J."/>
            <person name="Shao M."/>
        </authorList>
    </citation>
    <scope>NUCLEOTIDE SEQUENCE</scope>
    <source>
        <tissue evidence="3">Fresh leaf tissue</tissue>
    </source>
</reference>
<gene>
    <name evidence="3" type="ORF">GUJ93_ZPchr0015g6652</name>
</gene>
<dbReference type="Pfam" id="PF03145">
    <property type="entry name" value="Sina_TRAF"/>
    <property type="match status" value="1"/>
</dbReference>
<dbReference type="Proteomes" id="UP000729402">
    <property type="component" value="Unassembled WGS sequence"/>
</dbReference>
<accession>A0A8J5TAY6</accession>
<keyword evidence="1" id="KW-0812">Transmembrane</keyword>
<comment type="caution">
    <text evidence="3">The sequence shown here is derived from an EMBL/GenBank/DDBJ whole genome shotgun (WGS) entry which is preliminary data.</text>
</comment>
<dbReference type="GO" id="GO:0006511">
    <property type="term" value="P:ubiquitin-dependent protein catabolic process"/>
    <property type="evidence" value="ECO:0007669"/>
    <property type="project" value="InterPro"/>
</dbReference>